<keyword evidence="4" id="KW-0808">Transferase</keyword>
<dbReference type="EMBL" id="JBHUEE010000007">
    <property type="protein sequence ID" value="MFD1718930.1"/>
    <property type="molecule type" value="Genomic_DNA"/>
</dbReference>
<accession>A0ABW4L8E3</accession>
<keyword evidence="8" id="KW-1185">Reference proteome</keyword>
<dbReference type="GO" id="GO:0032259">
    <property type="term" value="P:methylation"/>
    <property type="evidence" value="ECO:0007669"/>
    <property type="project" value="UniProtKB-KW"/>
</dbReference>
<dbReference type="PANTHER" id="PTHR43619">
    <property type="entry name" value="S-ADENOSYL-L-METHIONINE-DEPENDENT METHYLTRANSFERASE YKTD-RELATED"/>
    <property type="match status" value="1"/>
</dbReference>
<evidence type="ECO:0000313" key="7">
    <source>
        <dbReference type="EMBL" id="MFD1718930.1"/>
    </source>
</evidence>
<dbReference type="SUPFAM" id="SSF53335">
    <property type="entry name" value="S-adenosyl-L-methionine-dependent methyltransferases"/>
    <property type="match status" value="1"/>
</dbReference>
<dbReference type="RefSeq" id="WP_388008197.1">
    <property type="nucleotide sequence ID" value="NZ_JBHUEE010000007.1"/>
</dbReference>
<evidence type="ECO:0000256" key="2">
    <source>
        <dbReference type="ARBA" id="ARBA00008138"/>
    </source>
</evidence>
<reference evidence="8" key="1">
    <citation type="journal article" date="2019" name="Int. J. Syst. Evol. Microbiol.">
        <title>The Global Catalogue of Microorganisms (GCM) 10K type strain sequencing project: providing services to taxonomists for standard genome sequencing and annotation.</title>
        <authorList>
            <consortium name="The Broad Institute Genomics Platform"/>
            <consortium name="The Broad Institute Genome Sequencing Center for Infectious Disease"/>
            <person name="Wu L."/>
            <person name="Ma J."/>
        </authorList>
    </citation>
    <scope>NUCLEOTIDE SEQUENCE [LARGE SCALE GENOMIC DNA]</scope>
    <source>
        <strain evidence="8">JCM 17130</strain>
    </source>
</reference>
<sequence length="279" mass="30114">MDAEKHSSQTALFAAAARAAHPLVDNRPHLLSDEVAQRLCRTASPSPLDYQLSQPGSPVLAAARLASCTRARFAEAVVSETQADQVLLLGAGLDTVANRRPAAPPVSVWAADRPDVLSWRSRLFHEAGLNDRARCVPADLAAGLDLEDLEAAGMDLRRPVLALWLGVSMYLTPERCRDFIGELAALPAGSRVVVDYHLSPEHRDEAGRAYAQAVAAMAGHAGEPWQCSTAPGTVAGWFVGHGWRVELDVDEAAATPEGFFDRQEHLSPMRLVRLLHAVR</sequence>
<protein>
    <recommendedName>
        <fullName evidence="6">S-adenosyl-L-methionine-dependent methyltransferase</fullName>
        <ecNumber evidence="6">2.1.1.-</ecNumber>
    </recommendedName>
</protein>
<proteinExistence type="inferred from homology"/>
<keyword evidence="3 6" id="KW-0489">Methyltransferase</keyword>
<dbReference type="Pfam" id="PF04072">
    <property type="entry name" value="LCM"/>
    <property type="match status" value="1"/>
</dbReference>
<evidence type="ECO:0000256" key="6">
    <source>
        <dbReference type="RuleBase" id="RU362030"/>
    </source>
</evidence>
<dbReference type="Proteomes" id="UP001597277">
    <property type="component" value="Unassembled WGS sequence"/>
</dbReference>
<evidence type="ECO:0000256" key="1">
    <source>
        <dbReference type="ARBA" id="ARBA00003907"/>
    </source>
</evidence>
<dbReference type="PANTHER" id="PTHR43619:SF2">
    <property type="entry name" value="S-ADENOSYL-L-METHIONINE-DEPENDENT METHYLTRANSFERASES SUPERFAMILY PROTEIN"/>
    <property type="match status" value="1"/>
</dbReference>
<dbReference type="EC" id="2.1.1.-" evidence="6"/>
<dbReference type="NCBIfam" id="TIGR00027">
    <property type="entry name" value="mthyl_TIGR00027"/>
    <property type="match status" value="1"/>
</dbReference>
<dbReference type="InterPro" id="IPR007213">
    <property type="entry name" value="Ppm1/Ppm2/Tcmp"/>
</dbReference>
<comment type="function">
    <text evidence="1 6">Exhibits S-adenosyl-L-methionine-dependent methyltransferase activity.</text>
</comment>
<dbReference type="Gene3D" id="3.40.50.150">
    <property type="entry name" value="Vaccinia Virus protein VP39"/>
    <property type="match status" value="1"/>
</dbReference>
<organism evidence="7 8">
    <name type="scientific">Georgenia deserti</name>
    <dbReference type="NCBI Taxonomy" id="2093781"/>
    <lineage>
        <taxon>Bacteria</taxon>
        <taxon>Bacillati</taxon>
        <taxon>Actinomycetota</taxon>
        <taxon>Actinomycetes</taxon>
        <taxon>Micrococcales</taxon>
        <taxon>Bogoriellaceae</taxon>
        <taxon>Georgenia</taxon>
    </lineage>
</organism>
<evidence type="ECO:0000256" key="3">
    <source>
        <dbReference type="ARBA" id="ARBA00022603"/>
    </source>
</evidence>
<dbReference type="GO" id="GO:0008168">
    <property type="term" value="F:methyltransferase activity"/>
    <property type="evidence" value="ECO:0007669"/>
    <property type="project" value="UniProtKB-KW"/>
</dbReference>
<dbReference type="InterPro" id="IPR029063">
    <property type="entry name" value="SAM-dependent_MTases_sf"/>
</dbReference>
<keyword evidence="5 6" id="KW-0949">S-adenosyl-L-methionine</keyword>
<gene>
    <name evidence="7" type="ORF">ACFSE6_13875</name>
</gene>
<evidence type="ECO:0000313" key="8">
    <source>
        <dbReference type="Proteomes" id="UP001597277"/>
    </source>
</evidence>
<comment type="similarity">
    <text evidence="2 6">Belongs to the UPF0677 family.</text>
</comment>
<comment type="caution">
    <text evidence="7">The sequence shown here is derived from an EMBL/GenBank/DDBJ whole genome shotgun (WGS) entry which is preliminary data.</text>
</comment>
<name>A0ABW4L8E3_9MICO</name>
<evidence type="ECO:0000256" key="4">
    <source>
        <dbReference type="ARBA" id="ARBA00022679"/>
    </source>
</evidence>
<evidence type="ECO:0000256" key="5">
    <source>
        <dbReference type="ARBA" id="ARBA00022691"/>
    </source>
</evidence>
<dbReference type="InterPro" id="IPR011610">
    <property type="entry name" value="SAM_mthyl_Trfase_ML2640-like"/>
</dbReference>